<keyword evidence="11" id="KW-1185">Reference proteome</keyword>
<evidence type="ECO:0000256" key="7">
    <source>
        <dbReference type="ARBA" id="ARBA00023136"/>
    </source>
</evidence>
<dbReference type="PRINTS" id="PR00952">
    <property type="entry name" value="TYPE3IMQPROT"/>
</dbReference>
<protein>
    <recommendedName>
        <fullName evidence="3 9">Flagellar biosynthetic protein FliQ</fullName>
    </recommendedName>
</protein>
<dbReference type="PANTHER" id="PTHR34040">
    <property type="entry name" value="FLAGELLAR BIOSYNTHETIC PROTEIN FLIQ"/>
    <property type="match status" value="1"/>
</dbReference>
<reference evidence="10" key="2">
    <citation type="submission" date="2020-09" db="EMBL/GenBank/DDBJ databases">
        <authorList>
            <person name="Sun Q."/>
            <person name="Zhou Y."/>
        </authorList>
    </citation>
    <scope>NUCLEOTIDE SEQUENCE</scope>
    <source>
        <strain evidence="10">CGMCC 1.15725</strain>
    </source>
</reference>
<evidence type="ECO:0000313" key="10">
    <source>
        <dbReference type="EMBL" id="GGF37141.1"/>
    </source>
</evidence>
<dbReference type="GO" id="GO:0044780">
    <property type="term" value="P:bacterial-type flagellum assembly"/>
    <property type="evidence" value="ECO:0007669"/>
    <property type="project" value="InterPro"/>
</dbReference>
<comment type="function">
    <text evidence="9">Role in flagellar biosynthesis.</text>
</comment>
<gene>
    <name evidence="9" type="primary">fliQ</name>
    <name evidence="10" type="ORF">GCM10011611_49560</name>
</gene>
<dbReference type="EMBL" id="BMJQ01000014">
    <property type="protein sequence ID" value="GGF37141.1"/>
    <property type="molecule type" value="Genomic_DNA"/>
</dbReference>
<comment type="subcellular location">
    <subcellularLocation>
        <location evidence="1 9">Cell membrane</location>
        <topology evidence="1">Multi-pass membrane protein</topology>
    </subcellularLocation>
    <subcellularLocation>
        <location evidence="9">Bacterial flagellum basal body</location>
    </subcellularLocation>
</comment>
<dbReference type="GO" id="GO:0009425">
    <property type="term" value="C:bacterial-type flagellum basal body"/>
    <property type="evidence" value="ECO:0007669"/>
    <property type="project" value="UniProtKB-SubCell"/>
</dbReference>
<reference evidence="10" key="1">
    <citation type="journal article" date="2014" name="Int. J. Syst. Evol. Microbiol.">
        <title>Complete genome sequence of Corynebacterium casei LMG S-19264T (=DSM 44701T), isolated from a smear-ripened cheese.</title>
        <authorList>
            <consortium name="US DOE Joint Genome Institute (JGI-PGF)"/>
            <person name="Walter F."/>
            <person name="Albersmeier A."/>
            <person name="Kalinowski J."/>
            <person name="Ruckert C."/>
        </authorList>
    </citation>
    <scope>NUCLEOTIDE SEQUENCE</scope>
    <source>
        <strain evidence="10">CGMCC 1.15725</strain>
    </source>
</reference>
<dbReference type="NCBIfam" id="TIGR01402">
    <property type="entry name" value="fliQ"/>
    <property type="match status" value="1"/>
</dbReference>
<dbReference type="InterPro" id="IPR006305">
    <property type="entry name" value="FliQ"/>
</dbReference>
<keyword evidence="10" id="KW-0969">Cilium</keyword>
<evidence type="ECO:0000256" key="1">
    <source>
        <dbReference type="ARBA" id="ARBA00004651"/>
    </source>
</evidence>
<dbReference type="InterPro" id="IPR002191">
    <property type="entry name" value="Bac_export_3"/>
</dbReference>
<keyword evidence="7 9" id="KW-0472">Membrane</keyword>
<evidence type="ECO:0000256" key="3">
    <source>
        <dbReference type="ARBA" id="ARBA00021718"/>
    </source>
</evidence>
<feature type="transmembrane region" description="Helical" evidence="9">
    <location>
        <begin position="20"/>
        <end position="39"/>
    </location>
</feature>
<keyword evidence="6 9" id="KW-1133">Transmembrane helix</keyword>
<feature type="transmembrane region" description="Helical" evidence="9">
    <location>
        <begin position="51"/>
        <end position="73"/>
    </location>
</feature>
<sequence length="88" mass="9545">MNETEIIDVAREAIFAALKIAGGPMLAALVVGIAISVFQALTQIQEQTLTFVPKIIVIFLSVLLLMPFMLGTLETFARSLADRIIAIQ</sequence>
<dbReference type="Pfam" id="PF01313">
    <property type="entry name" value="Bac_export_3"/>
    <property type="match status" value="1"/>
</dbReference>
<organism evidence="10 11">
    <name type="scientific">Aliidongia dinghuensis</name>
    <dbReference type="NCBI Taxonomy" id="1867774"/>
    <lineage>
        <taxon>Bacteria</taxon>
        <taxon>Pseudomonadati</taxon>
        <taxon>Pseudomonadota</taxon>
        <taxon>Alphaproteobacteria</taxon>
        <taxon>Rhodospirillales</taxon>
        <taxon>Dongiaceae</taxon>
        <taxon>Aliidongia</taxon>
    </lineage>
</organism>
<keyword evidence="8 9" id="KW-0975">Bacterial flagellum</keyword>
<keyword evidence="5 9" id="KW-0812">Transmembrane</keyword>
<dbReference type="GO" id="GO:0009306">
    <property type="term" value="P:protein secretion"/>
    <property type="evidence" value="ECO:0007669"/>
    <property type="project" value="InterPro"/>
</dbReference>
<keyword evidence="10" id="KW-0966">Cell projection</keyword>
<accession>A0A8J2YZF5</accession>
<proteinExistence type="inferred from homology"/>
<comment type="caution">
    <text evidence="10">The sequence shown here is derived from an EMBL/GenBank/DDBJ whole genome shotgun (WGS) entry which is preliminary data.</text>
</comment>
<comment type="similarity">
    <text evidence="2 9">Belongs to the FliQ/MopD/SpaQ family.</text>
</comment>
<evidence type="ECO:0000313" key="11">
    <source>
        <dbReference type="Proteomes" id="UP000646365"/>
    </source>
</evidence>
<evidence type="ECO:0000256" key="8">
    <source>
        <dbReference type="ARBA" id="ARBA00023143"/>
    </source>
</evidence>
<dbReference type="RefSeq" id="WP_189050780.1">
    <property type="nucleotide sequence ID" value="NZ_BMJQ01000014.1"/>
</dbReference>
<evidence type="ECO:0000256" key="9">
    <source>
        <dbReference type="RuleBase" id="RU364090"/>
    </source>
</evidence>
<evidence type="ECO:0000256" key="6">
    <source>
        <dbReference type="ARBA" id="ARBA00022989"/>
    </source>
</evidence>
<dbReference type="GO" id="GO:0005886">
    <property type="term" value="C:plasma membrane"/>
    <property type="evidence" value="ECO:0007669"/>
    <property type="project" value="UniProtKB-SubCell"/>
</dbReference>
<evidence type="ECO:0000256" key="4">
    <source>
        <dbReference type="ARBA" id="ARBA00022475"/>
    </source>
</evidence>
<name>A0A8J2YZF5_9PROT</name>
<dbReference type="PIRSF" id="PIRSF004669">
    <property type="entry name" value="FliQ"/>
    <property type="match status" value="1"/>
</dbReference>
<dbReference type="Proteomes" id="UP000646365">
    <property type="component" value="Unassembled WGS sequence"/>
</dbReference>
<keyword evidence="10" id="KW-0282">Flagellum</keyword>
<evidence type="ECO:0000256" key="5">
    <source>
        <dbReference type="ARBA" id="ARBA00022692"/>
    </source>
</evidence>
<dbReference type="PANTHER" id="PTHR34040:SF2">
    <property type="entry name" value="FLAGELLAR BIOSYNTHETIC PROTEIN FLIQ"/>
    <property type="match status" value="1"/>
</dbReference>
<dbReference type="AlphaFoldDB" id="A0A8J2YZF5"/>
<keyword evidence="4 9" id="KW-1003">Cell membrane</keyword>
<evidence type="ECO:0000256" key="2">
    <source>
        <dbReference type="ARBA" id="ARBA00006156"/>
    </source>
</evidence>